<feature type="domain" description="TRNA-binding" evidence="17">
    <location>
        <begin position="55"/>
        <end position="179"/>
    </location>
</feature>
<evidence type="ECO:0000256" key="14">
    <source>
        <dbReference type="ARBA" id="ARBA00049255"/>
    </source>
</evidence>
<dbReference type="SMART" id="SM00873">
    <property type="entry name" value="B3_4"/>
    <property type="match status" value="1"/>
</dbReference>
<dbReference type="Proteomes" id="UP000016491">
    <property type="component" value="Unassembled WGS sequence"/>
</dbReference>
<dbReference type="PROSITE" id="PS50886">
    <property type="entry name" value="TRBD"/>
    <property type="match status" value="1"/>
</dbReference>
<dbReference type="GO" id="GO:0005737">
    <property type="term" value="C:cytoplasm"/>
    <property type="evidence" value="ECO:0007669"/>
    <property type="project" value="UniProtKB-SubCell"/>
</dbReference>
<dbReference type="PROSITE" id="PS51483">
    <property type="entry name" value="B5"/>
    <property type="match status" value="1"/>
</dbReference>
<dbReference type="InterPro" id="IPR045864">
    <property type="entry name" value="aa-tRNA-synth_II/BPL/LPL"/>
</dbReference>
<dbReference type="PROSITE" id="PS51447">
    <property type="entry name" value="FDX_ACB"/>
    <property type="match status" value="1"/>
</dbReference>
<dbReference type="InterPro" id="IPR005121">
    <property type="entry name" value="Fdx_antiC-bd"/>
</dbReference>
<dbReference type="FunFam" id="2.40.50.140:FF:000045">
    <property type="entry name" value="Phenylalanine--tRNA ligase beta subunit"/>
    <property type="match status" value="1"/>
</dbReference>
<evidence type="ECO:0000256" key="10">
    <source>
        <dbReference type="ARBA" id="ARBA00022842"/>
    </source>
</evidence>
<comment type="similarity">
    <text evidence="2 15">Belongs to the phenylalanyl-tRNA synthetase beta subunit family. Type 1 subfamily.</text>
</comment>
<proteinExistence type="inferred from homology"/>
<evidence type="ECO:0000256" key="2">
    <source>
        <dbReference type="ARBA" id="ARBA00008653"/>
    </source>
</evidence>
<comment type="catalytic activity">
    <reaction evidence="14 15">
        <text>tRNA(Phe) + L-phenylalanine + ATP = L-phenylalanyl-tRNA(Phe) + AMP + diphosphate + H(+)</text>
        <dbReference type="Rhea" id="RHEA:19413"/>
        <dbReference type="Rhea" id="RHEA-COMP:9668"/>
        <dbReference type="Rhea" id="RHEA-COMP:9699"/>
        <dbReference type="ChEBI" id="CHEBI:15378"/>
        <dbReference type="ChEBI" id="CHEBI:30616"/>
        <dbReference type="ChEBI" id="CHEBI:33019"/>
        <dbReference type="ChEBI" id="CHEBI:58095"/>
        <dbReference type="ChEBI" id="CHEBI:78442"/>
        <dbReference type="ChEBI" id="CHEBI:78531"/>
        <dbReference type="ChEBI" id="CHEBI:456215"/>
        <dbReference type="EC" id="6.1.1.20"/>
    </reaction>
</comment>
<accession>A0ABC9U2M8</accession>
<dbReference type="FunFam" id="3.30.70.380:FF:000001">
    <property type="entry name" value="Phenylalanine--tRNA ligase beta subunit"/>
    <property type="match status" value="1"/>
</dbReference>
<comment type="subunit">
    <text evidence="3 15">Tetramer of two alpha and two beta subunits.</text>
</comment>
<dbReference type="SMART" id="SM00874">
    <property type="entry name" value="B5"/>
    <property type="match status" value="1"/>
</dbReference>
<dbReference type="SUPFAM" id="SSF46955">
    <property type="entry name" value="Putative DNA-binding domain"/>
    <property type="match status" value="1"/>
</dbReference>
<dbReference type="PANTHER" id="PTHR10947:SF0">
    <property type="entry name" value="PHENYLALANINE--TRNA LIGASE BETA SUBUNIT"/>
    <property type="match status" value="1"/>
</dbReference>
<evidence type="ECO:0000256" key="5">
    <source>
        <dbReference type="ARBA" id="ARBA00022555"/>
    </source>
</evidence>
<evidence type="ECO:0000256" key="8">
    <source>
        <dbReference type="ARBA" id="ARBA00022741"/>
    </source>
</evidence>
<dbReference type="InterPro" id="IPR004532">
    <property type="entry name" value="Phe-tRNA-ligase_IIc_bsu_bact"/>
</dbReference>
<comment type="subcellular location">
    <subcellularLocation>
        <location evidence="1 15">Cytoplasm</location>
    </subcellularLocation>
</comment>
<dbReference type="Gene3D" id="2.40.50.140">
    <property type="entry name" value="Nucleic acid-binding proteins"/>
    <property type="match status" value="1"/>
</dbReference>
<evidence type="ECO:0000256" key="13">
    <source>
        <dbReference type="ARBA" id="ARBA00023146"/>
    </source>
</evidence>
<reference evidence="20 21" key="1">
    <citation type="submission" date="2013-07" db="EMBL/GenBank/DDBJ databases">
        <authorList>
            <person name="Weinstock G."/>
            <person name="Sodergren E."/>
            <person name="Wylie T."/>
            <person name="Fulton L."/>
            <person name="Fulton R."/>
            <person name="Fronick C."/>
            <person name="O'Laughlin M."/>
            <person name="Godfrey J."/>
            <person name="Miner T."/>
            <person name="Herter B."/>
            <person name="Appelbaum E."/>
            <person name="Cordes M."/>
            <person name="Lek S."/>
            <person name="Wollam A."/>
            <person name="Pepin K.H."/>
            <person name="Palsikar V.B."/>
            <person name="Mitreva M."/>
            <person name="Wilson R.K."/>
        </authorList>
    </citation>
    <scope>NUCLEOTIDE SEQUENCE [LARGE SCALE GENOMIC DNA]</scope>
    <source>
        <strain evidence="20 21">ATCC 14940</strain>
    </source>
</reference>
<dbReference type="FunFam" id="3.50.40.10:FF:000001">
    <property type="entry name" value="Phenylalanine--tRNA ligase beta subunit"/>
    <property type="match status" value="1"/>
</dbReference>
<keyword evidence="9 15" id="KW-0067">ATP-binding</keyword>
<dbReference type="Gene3D" id="3.30.56.10">
    <property type="match status" value="2"/>
</dbReference>
<keyword evidence="4 15" id="KW-0963">Cytoplasm</keyword>
<dbReference type="CDD" id="cd00769">
    <property type="entry name" value="PheRS_beta_core"/>
    <property type="match status" value="1"/>
</dbReference>
<dbReference type="HAMAP" id="MF_00283">
    <property type="entry name" value="Phe_tRNA_synth_beta1"/>
    <property type="match status" value="1"/>
</dbReference>
<dbReference type="InterPro" id="IPR041616">
    <property type="entry name" value="PheRS_beta_core"/>
</dbReference>
<comment type="cofactor">
    <cofactor evidence="15">
        <name>Mg(2+)</name>
        <dbReference type="ChEBI" id="CHEBI:18420"/>
    </cofactor>
    <text evidence="15">Binds 2 magnesium ions per tetramer.</text>
</comment>
<keyword evidence="12 15" id="KW-0648">Protein biosynthesis</keyword>
<name>A0ABC9U2M8_CLOSY</name>
<dbReference type="InterPro" id="IPR005146">
    <property type="entry name" value="B3/B4_tRNA-bd"/>
</dbReference>
<keyword evidence="10 15" id="KW-0460">Magnesium</keyword>
<evidence type="ECO:0000256" key="6">
    <source>
        <dbReference type="ARBA" id="ARBA00022598"/>
    </source>
</evidence>
<feature type="domain" description="FDX-ACB" evidence="18">
    <location>
        <begin position="728"/>
        <end position="820"/>
    </location>
</feature>
<evidence type="ECO:0000256" key="12">
    <source>
        <dbReference type="ARBA" id="ARBA00022917"/>
    </source>
</evidence>
<protein>
    <recommendedName>
        <fullName evidence="15">Phenylalanine--tRNA ligase beta subunit</fullName>
        <ecNumber evidence="15">6.1.1.20</ecNumber>
    </recommendedName>
    <alternativeName>
        <fullName evidence="15">Phenylalanyl-tRNA synthetase beta subunit</fullName>
        <shortName evidence="15">PheRS</shortName>
    </alternativeName>
</protein>
<feature type="domain" description="B5" evidence="19">
    <location>
        <begin position="433"/>
        <end position="506"/>
    </location>
</feature>
<dbReference type="Gene3D" id="3.50.40.10">
    <property type="entry name" value="Phenylalanyl-trna Synthetase, Chain B, domain 3"/>
    <property type="match status" value="1"/>
</dbReference>
<dbReference type="InterPro" id="IPR036690">
    <property type="entry name" value="Fdx_antiC-bd_sf"/>
</dbReference>
<dbReference type="PANTHER" id="PTHR10947">
    <property type="entry name" value="PHENYLALANYL-TRNA SYNTHETASE BETA CHAIN AND LEUCINE-RICH REPEAT-CONTAINING PROTEIN 47"/>
    <property type="match status" value="1"/>
</dbReference>
<evidence type="ECO:0000256" key="3">
    <source>
        <dbReference type="ARBA" id="ARBA00011209"/>
    </source>
</evidence>
<evidence type="ECO:0000256" key="1">
    <source>
        <dbReference type="ARBA" id="ARBA00004496"/>
    </source>
</evidence>
<evidence type="ECO:0000313" key="20">
    <source>
        <dbReference type="EMBL" id="ERI79911.1"/>
    </source>
</evidence>
<keyword evidence="6 15" id="KW-0436">Ligase</keyword>
<evidence type="ECO:0000256" key="15">
    <source>
        <dbReference type="HAMAP-Rule" id="MF_00283"/>
    </source>
</evidence>
<sequence length="821" mass="91068">MKCYGLDDERAEEIEMNTALSWIKAYVPDLDVTAQEYTDAMTLSGTKVEGYECLDKNLEKIVVGQITKIERHPDADKLIICQVNVGEESIQIVTGAPNVKEGDKVPVVRDGGRVAGGHDGGPLPEDGIKIKKGKLRGIESYGMMCSIEELGSSREMYPDTPESGIYILPDDCEVGADAVEILGLRDVVFEYEITSNRVDCYSVIGVAREAAATFNKKFMPPVVTDTGNSEDIHDYLEVSVEDTGLCPRYCARMVKNIKIAPSPVWMQRRLAASGIRPINNIVDITNYVMEEYGQPMHAFDYDQIGGHKIIVKCAKDGDVFQTLDGQERKLDSRVLMINDAEKEVGIAGIMGGENSKITDNVKTMVFEAACFDGTNIRLSSKRVGLRTDASGKFEKGLDPNTAKAAIDRACQLIEELGAGEVVGGIIDVYPVKREGNRVKFEPEKINRLLGTDIAADTMLEYLGRVELDYDKETGEVIVPSWRQDIHCMADLAEEVARFYGYDVIPTSLPTGEATTGKLSFKLRVEEVAREIAEFSGFSQSMTYSFESPKVFDKLMLPADSGLRNAITISNPLGEDFSIMRTLPLNGMLTSLSTNYNRRNKDVRLYELATIYIPKELPLAELPDERQQFTLGMYGSGDFYTMKGVVEEFFDKIGMKKKPHYNPEAGKAFLHPGRQAEIIYDGTSVGYLGEIHPDVADNYKLGEKTYVAVLDMPSILPNATFDHKYTGIAKYPAVTRDISMVMKKEILAGQVEDIIEQRGGKILESYKLFDIYEGSQITAGYKSIAYSITFRANDHTLEDKEVNTVMNKILNGLQGLGIELRS</sequence>
<dbReference type="InterPro" id="IPR002547">
    <property type="entry name" value="tRNA-bd_dom"/>
</dbReference>
<evidence type="ECO:0000259" key="19">
    <source>
        <dbReference type="PROSITE" id="PS51483"/>
    </source>
</evidence>
<keyword evidence="5 16" id="KW-0820">tRNA-binding</keyword>
<dbReference type="InterPro" id="IPR020825">
    <property type="entry name" value="Phe-tRNA_synthase-like_B3/B4"/>
</dbReference>
<evidence type="ECO:0000313" key="21">
    <source>
        <dbReference type="Proteomes" id="UP000016491"/>
    </source>
</evidence>
<organism evidence="20 21">
    <name type="scientific">[Clostridium] symbiosum ATCC 14940</name>
    <dbReference type="NCBI Taxonomy" id="411472"/>
    <lineage>
        <taxon>Bacteria</taxon>
        <taxon>Bacillati</taxon>
        <taxon>Bacillota</taxon>
        <taxon>Clostridia</taxon>
        <taxon>Lachnospirales</taxon>
        <taxon>Lachnospiraceae</taxon>
        <taxon>Otoolea</taxon>
    </lineage>
</organism>
<dbReference type="InterPro" id="IPR009061">
    <property type="entry name" value="DNA-bd_dom_put_sf"/>
</dbReference>
<dbReference type="AlphaFoldDB" id="A0ABC9U2M8"/>
<dbReference type="SUPFAM" id="SSF56037">
    <property type="entry name" value="PheT/TilS domain"/>
    <property type="match status" value="1"/>
</dbReference>
<dbReference type="GO" id="GO:0005524">
    <property type="term" value="F:ATP binding"/>
    <property type="evidence" value="ECO:0007669"/>
    <property type="project" value="UniProtKB-UniRule"/>
</dbReference>
<feature type="binding site" evidence="15">
    <location>
        <position position="493"/>
    </location>
    <ligand>
        <name>Mg(2+)</name>
        <dbReference type="ChEBI" id="CHEBI:18420"/>
        <note>shared with alpha subunit</note>
    </ligand>
</feature>
<gene>
    <name evidence="15" type="primary">pheT</name>
    <name evidence="20" type="ORF">CLOSYM_00620</name>
</gene>
<dbReference type="EMBL" id="AWSU01000046">
    <property type="protein sequence ID" value="ERI79911.1"/>
    <property type="molecule type" value="Genomic_DNA"/>
</dbReference>
<dbReference type="GO" id="GO:0016740">
    <property type="term" value="F:transferase activity"/>
    <property type="evidence" value="ECO:0007669"/>
    <property type="project" value="UniProtKB-ARBA"/>
</dbReference>
<dbReference type="GO" id="GO:0004826">
    <property type="term" value="F:phenylalanine-tRNA ligase activity"/>
    <property type="evidence" value="ECO:0007669"/>
    <property type="project" value="UniProtKB-UniRule"/>
</dbReference>
<evidence type="ECO:0000256" key="11">
    <source>
        <dbReference type="ARBA" id="ARBA00022884"/>
    </source>
</evidence>
<dbReference type="InterPro" id="IPR045060">
    <property type="entry name" value="Phe-tRNA-ligase_IIc_bsu"/>
</dbReference>
<comment type="caution">
    <text evidence="20">The sequence shown here is derived from an EMBL/GenBank/DDBJ whole genome shotgun (WGS) entry which is preliminary data.</text>
</comment>
<dbReference type="GO" id="GO:0000287">
    <property type="term" value="F:magnesium ion binding"/>
    <property type="evidence" value="ECO:0007669"/>
    <property type="project" value="UniProtKB-UniRule"/>
</dbReference>
<evidence type="ECO:0000256" key="4">
    <source>
        <dbReference type="ARBA" id="ARBA00022490"/>
    </source>
</evidence>
<dbReference type="SUPFAM" id="SSF55681">
    <property type="entry name" value="Class II aaRS and biotin synthetases"/>
    <property type="match status" value="1"/>
</dbReference>
<dbReference type="InterPro" id="IPR005147">
    <property type="entry name" value="tRNA_synthase_B5-dom"/>
</dbReference>
<dbReference type="SUPFAM" id="SSF54991">
    <property type="entry name" value="Anticodon-binding domain of PheRS"/>
    <property type="match status" value="1"/>
</dbReference>
<feature type="binding site" evidence="15">
    <location>
        <position position="484"/>
    </location>
    <ligand>
        <name>Mg(2+)</name>
        <dbReference type="ChEBI" id="CHEBI:18420"/>
        <note>shared with alpha subunit</note>
    </ligand>
</feature>
<dbReference type="Gene3D" id="3.30.930.10">
    <property type="entry name" value="Bira Bifunctional Protein, Domain 2"/>
    <property type="match status" value="1"/>
</dbReference>
<dbReference type="SUPFAM" id="SSF50249">
    <property type="entry name" value="Nucleic acid-binding proteins"/>
    <property type="match status" value="1"/>
</dbReference>
<dbReference type="Pfam" id="PF01588">
    <property type="entry name" value="tRNA_bind"/>
    <property type="match status" value="1"/>
</dbReference>
<dbReference type="EC" id="6.1.1.20" evidence="15"/>
<evidence type="ECO:0000256" key="16">
    <source>
        <dbReference type="PROSITE-ProRule" id="PRU00209"/>
    </source>
</evidence>
<dbReference type="GO" id="GO:0006432">
    <property type="term" value="P:phenylalanyl-tRNA aminoacylation"/>
    <property type="evidence" value="ECO:0007669"/>
    <property type="project" value="UniProtKB-UniRule"/>
</dbReference>
<dbReference type="NCBIfam" id="TIGR00472">
    <property type="entry name" value="pheT_bact"/>
    <property type="match status" value="1"/>
</dbReference>
<dbReference type="InterPro" id="IPR012340">
    <property type="entry name" value="NA-bd_OB-fold"/>
</dbReference>
<keyword evidence="11 16" id="KW-0694">RNA-binding</keyword>
<dbReference type="GO" id="GO:0140096">
    <property type="term" value="F:catalytic activity, acting on a protein"/>
    <property type="evidence" value="ECO:0007669"/>
    <property type="project" value="UniProtKB-ARBA"/>
</dbReference>
<dbReference type="InterPro" id="IPR033714">
    <property type="entry name" value="tRNA_bind_bactPheRS"/>
</dbReference>
<dbReference type="GO" id="GO:0000049">
    <property type="term" value="F:tRNA binding"/>
    <property type="evidence" value="ECO:0007669"/>
    <property type="project" value="UniProtKB-UniRule"/>
</dbReference>
<keyword evidence="7 15" id="KW-0479">Metal-binding</keyword>
<evidence type="ECO:0000256" key="9">
    <source>
        <dbReference type="ARBA" id="ARBA00022840"/>
    </source>
</evidence>
<dbReference type="Gene3D" id="3.30.70.380">
    <property type="entry name" value="Ferrodoxin-fold anticodon-binding domain"/>
    <property type="match status" value="1"/>
</dbReference>
<feature type="binding site" evidence="15">
    <location>
        <position position="490"/>
    </location>
    <ligand>
        <name>Mg(2+)</name>
        <dbReference type="ChEBI" id="CHEBI:18420"/>
        <note>shared with alpha subunit</note>
    </ligand>
</feature>
<evidence type="ECO:0000259" key="17">
    <source>
        <dbReference type="PROSITE" id="PS50886"/>
    </source>
</evidence>
<dbReference type="Pfam" id="PF03483">
    <property type="entry name" value="B3_4"/>
    <property type="match status" value="1"/>
</dbReference>
<dbReference type="Pfam" id="PF03484">
    <property type="entry name" value="B5"/>
    <property type="match status" value="1"/>
</dbReference>
<keyword evidence="8 15" id="KW-0547">Nucleotide-binding</keyword>
<dbReference type="Pfam" id="PF17759">
    <property type="entry name" value="tRNA_synthFbeta"/>
    <property type="match status" value="1"/>
</dbReference>
<dbReference type="CDD" id="cd02796">
    <property type="entry name" value="tRNA_bind_bactPheRS"/>
    <property type="match status" value="1"/>
</dbReference>
<evidence type="ECO:0000256" key="7">
    <source>
        <dbReference type="ARBA" id="ARBA00022723"/>
    </source>
</evidence>
<keyword evidence="13 15" id="KW-0030">Aminoacyl-tRNA synthetase</keyword>
<dbReference type="SMART" id="SM00896">
    <property type="entry name" value="FDX-ACB"/>
    <property type="match status" value="1"/>
</dbReference>
<evidence type="ECO:0000259" key="18">
    <source>
        <dbReference type="PROSITE" id="PS51447"/>
    </source>
</evidence>
<feature type="binding site" evidence="15">
    <location>
        <position position="494"/>
    </location>
    <ligand>
        <name>Mg(2+)</name>
        <dbReference type="ChEBI" id="CHEBI:18420"/>
        <note>shared with alpha subunit</note>
    </ligand>
</feature>
<dbReference type="Pfam" id="PF03147">
    <property type="entry name" value="FDX-ACB"/>
    <property type="match status" value="1"/>
</dbReference>